<evidence type="ECO:0000256" key="1">
    <source>
        <dbReference type="SAM" id="SignalP"/>
    </source>
</evidence>
<evidence type="ECO:0000313" key="3">
    <source>
        <dbReference type="Proteomes" id="UP000615455"/>
    </source>
</evidence>
<accession>A0ABQ1EWQ5</accession>
<keyword evidence="1" id="KW-0732">Signal</keyword>
<dbReference type="Gene3D" id="3.40.190.10">
    <property type="entry name" value="Periplasmic binding protein-like II"/>
    <property type="match status" value="2"/>
</dbReference>
<organism evidence="2 3">
    <name type="scientific">Paenibacillus marchantiophytorum</name>
    <dbReference type="NCBI Taxonomy" id="1619310"/>
    <lineage>
        <taxon>Bacteria</taxon>
        <taxon>Bacillati</taxon>
        <taxon>Bacillota</taxon>
        <taxon>Bacilli</taxon>
        <taxon>Bacillales</taxon>
        <taxon>Paenibacillaceae</taxon>
        <taxon>Paenibacillus</taxon>
    </lineage>
</organism>
<dbReference type="Proteomes" id="UP000615455">
    <property type="component" value="Unassembled WGS sequence"/>
</dbReference>
<dbReference type="PANTHER" id="PTHR43649:SF12">
    <property type="entry name" value="DIACETYLCHITOBIOSE BINDING PROTEIN DASA"/>
    <property type="match status" value="1"/>
</dbReference>
<dbReference type="EMBL" id="BMHE01000022">
    <property type="protein sequence ID" value="GFZ90593.1"/>
    <property type="molecule type" value="Genomic_DNA"/>
</dbReference>
<dbReference type="SUPFAM" id="SSF53850">
    <property type="entry name" value="Periplasmic binding protein-like II"/>
    <property type="match status" value="1"/>
</dbReference>
<reference evidence="3" key="1">
    <citation type="journal article" date="2019" name="Int. J. Syst. Evol. Microbiol.">
        <title>The Global Catalogue of Microorganisms (GCM) 10K type strain sequencing project: providing services to taxonomists for standard genome sequencing and annotation.</title>
        <authorList>
            <consortium name="The Broad Institute Genomics Platform"/>
            <consortium name="The Broad Institute Genome Sequencing Center for Infectious Disease"/>
            <person name="Wu L."/>
            <person name="Ma J."/>
        </authorList>
    </citation>
    <scope>NUCLEOTIDE SEQUENCE [LARGE SCALE GENOMIC DNA]</scope>
    <source>
        <strain evidence="3">CGMCC 1.15043</strain>
    </source>
</reference>
<protein>
    <submittedName>
        <fullName evidence="2">Sugar ABC transporter substrate-binding protein</fullName>
    </submittedName>
</protein>
<feature type="chain" id="PRO_5046026138" evidence="1">
    <location>
        <begin position="22"/>
        <end position="532"/>
    </location>
</feature>
<dbReference type="RefSeq" id="WP_189014530.1">
    <property type="nucleotide sequence ID" value="NZ_BMHE01000022.1"/>
</dbReference>
<evidence type="ECO:0000313" key="2">
    <source>
        <dbReference type="EMBL" id="GFZ90593.1"/>
    </source>
</evidence>
<comment type="caution">
    <text evidence="2">The sequence shown here is derived from an EMBL/GenBank/DDBJ whole genome shotgun (WGS) entry which is preliminary data.</text>
</comment>
<feature type="signal peptide" evidence="1">
    <location>
        <begin position="1"/>
        <end position="21"/>
    </location>
</feature>
<proteinExistence type="predicted"/>
<keyword evidence="3" id="KW-1185">Reference proteome</keyword>
<dbReference type="PANTHER" id="PTHR43649">
    <property type="entry name" value="ARABINOSE-BINDING PROTEIN-RELATED"/>
    <property type="match status" value="1"/>
</dbReference>
<name>A0ABQ1EWQ5_9BACL</name>
<sequence length="532" mass="59426">MLHLKSIKTAFVVIMATSLLSACSNTDKATPSVQPANASKTLNETGMPIVKQPITLRMMAGQSPLQGEWKDKLLWKEAEKRTGIHIDWNLVPQASLEEKKNLLLATNDIPDAFYGGGINSQDMITYGQQGLFIPLNDLIDKYAPNFSKILKANPEVLKGITAPDGKIYGLPKMSSNITHRIGTKMFINQKWLDEAGKKMPATTDELYDVLKAFKTKDPDRIPLSSTDINNTLRSLAGAWGLYSRGNANAYVDYDDKAGAMRFMQTDPKYKELLTYMNKLYAEGLLDKEIFTNNATILTAKISKGLVGGFSNINVVPAGQLKANYAGLGAALKGPSGDQNWGGISPVLQNQGAFVITKNNKEPEATMRWADYFLDGEGAVLYWMGVEGKTFEMKDGKYRFVQDIVNNKDGLTLDQTISRELVSPFSVHPIVREERFAWDTGEGMPEVIAAANNLKPFVPKEIWPAFLFTKEENDRLKALSNDIQTYVGEMQTQFIMGKAPFSKWDEYVATIKKMGLDEYMKIHKDAYDRYKRN</sequence>
<dbReference type="InterPro" id="IPR050490">
    <property type="entry name" value="Bact_solute-bd_prot1"/>
</dbReference>
<gene>
    <name evidence="2" type="ORF">GCM10008018_41180</name>
</gene>
<dbReference type="PROSITE" id="PS51257">
    <property type="entry name" value="PROKAR_LIPOPROTEIN"/>
    <property type="match status" value="1"/>
</dbReference>